<dbReference type="AlphaFoldDB" id="X0WHI2"/>
<dbReference type="Pfam" id="PF04339">
    <property type="entry name" value="FemAB_like"/>
    <property type="match status" value="1"/>
</dbReference>
<accession>X0WHI2</accession>
<feature type="non-terminal residue" evidence="1">
    <location>
        <position position="244"/>
    </location>
</feature>
<dbReference type="Gene3D" id="3.40.630.30">
    <property type="match status" value="1"/>
</dbReference>
<protein>
    <recommendedName>
        <fullName evidence="2">BioF2-like acetyltransferase domain-containing protein</fullName>
    </recommendedName>
</protein>
<dbReference type="PANTHER" id="PTHR47017:SF1">
    <property type="entry name" value="ACYL-COA"/>
    <property type="match status" value="1"/>
</dbReference>
<evidence type="ECO:0000313" key="1">
    <source>
        <dbReference type="EMBL" id="GAG30135.1"/>
    </source>
</evidence>
<sequence>ECESHDFSSWHCNFCNDKDTAILSKEPLLTRRDWQYHWVNHDYHSFDDFLGQLRSRKRKNIRRERRQVGETGIHFEWRLGSELSDRDHEFIFQCYRNTFRAYGNHAALQAGFFRMIAEKMPEQVHVSLALRNEQALAMSFFLSGGGRLYGRYWGCMEEVPGLHFEAAYYQDIEFYIENGLQVFESGAQGEHKISRGFVPSQTRSFHLVRNEAFRQAISSFLVKEEHWKDEYRAQLAQHDPFRRD</sequence>
<feature type="non-terminal residue" evidence="1">
    <location>
        <position position="1"/>
    </location>
</feature>
<dbReference type="InterPro" id="IPR007434">
    <property type="entry name" value="FemAB-like"/>
</dbReference>
<name>X0WHI2_9ZZZZ</name>
<proteinExistence type="predicted"/>
<gene>
    <name evidence="1" type="ORF">S01H1_71801</name>
</gene>
<dbReference type="SUPFAM" id="SSF55729">
    <property type="entry name" value="Acyl-CoA N-acyltransferases (Nat)"/>
    <property type="match status" value="1"/>
</dbReference>
<dbReference type="InterPro" id="IPR016181">
    <property type="entry name" value="Acyl_CoA_acyltransferase"/>
</dbReference>
<dbReference type="PANTHER" id="PTHR47017">
    <property type="entry name" value="ACYL-COA"/>
    <property type="match status" value="1"/>
</dbReference>
<reference evidence="1" key="1">
    <citation type="journal article" date="2014" name="Front. Microbiol.">
        <title>High frequency of phylogenetically diverse reductive dehalogenase-homologous genes in deep subseafloor sedimentary metagenomes.</title>
        <authorList>
            <person name="Kawai M."/>
            <person name="Futagami T."/>
            <person name="Toyoda A."/>
            <person name="Takaki Y."/>
            <person name="Nishi S."/>
            <person name="Hori S."/>
            <person name="Arai W."/>
            <person name="Tsubouchi T."/>
            <person name="Morono Y."/>
            <person name="Uchiyama I."/>
            <person name="Ito T."/>
            <person name="Fujiyama A."/>
            <person name="Inagaki F."/>
            <person name="Takami H."/>
        </authorList>
    </citation>
    <scope>NUCLEOTIDE SEQUENCE</scope>
    <source>
        <strain evidence="1">Expedition CK06-06</strain>
    </source>
</reference>
<dbReference type="EMBL" id="BARS01047841">
    <property type="protein sequence ID" value="GAG30135.1"/>
    <property type="molecule type" value="Genomic_DNA"/>
</dbReference>
<organism evidence="1">
    <name type="scientific">marine sediment metagenome</name>
    <dbReference type="NCBI Taxonomy" id="412755"/>
    <lineage>
        <taxon>unclassified sequences</taxon>
        <taxon>metagenomes</taxon>
        <taxon>ecological metagenomes</taxon>
    </lineage>
</organism>
<evidence type="ECO:0008006" key="2">
    <source>
        <dbReference type="Google" id="ProtNLM"/>
    </source>
</evidence>
<comment type="caution">
    <text evidence="1">The sequence shown here is derived from an EMBL/GenBank/DDBJ whole genome shotgun (WGS) entry which is preliminary data.</text>
</comment>